<keyword evidence="4 10" id="KW-0812">Transmembrane</keyword>
<comment type="subcellular location">
    <subcellularLocation>
        <location evidence="1">Membrane</location>
        <topology evidence="1">Multi-pass membrane protein</topology>
    </subcellularLocation>
</comment>
<dbReference type="GO" id="GO:0030148">
    <property type="term" value="P:sphingolipid biosynthetic process"/>
    <property type="evidence" value="ECO:0007669"/>
    <property type="project" value="TreeGrafter"/>
</dbReference>
<comment type="similarity">
    <text evidence="10">Belongs to the ELO family.</text>
</comment>
<evidence type="ECO:0000256" key="1">
    <source>
        <dbReference type="ARBA" id="ARBA00004141"/>
    </source>
</evidence>
<evidence type="ECO:0000313" key="12">
    <source>
        <dbReference type="EMBL" id="GAD94254.1"/>
    </source>
</evidence>
<dbReference type="InParanoid" id="V5FBV2"/>
<keyword evidence="13" id="KW-1185">Reference proteome</keyword>
<keyword evidence="7 10" id="KW-0443">Lipid metabolism</keyword>
<evidence type="ECO:0000256" key="11">
    <source>
        <dbReference type="SAM" id="MobiDB-lite"/>
    </source>
</evidence>
<comment type="catalytic activity">
    <reaction evidence="10">
        <text>an acyl-CoA + malonyl-CoA + H(+) = a 3-oxoacyl-CoA + CO2 + CoA</text>
        <dbReference type="Rhea" id="RHEA:50252"/>
        <dbReference type="ChEBI" id="CHEBI:15378"/>
        <dbReference type="ChEBI" id="CHEBI:16526"/>
        <dbReference type="ChEBI" id="CHEBI:57287"/>
        <dbReference type="ChEBI" id="CHEBI:57384"/>
        <dbReference type="ChEBI" id="CHEBI:58342"/>
        <dbReference type="ChEBI" id="CHEBI:90726"/>
    </reaction>
    <physiologicalReaction direction="left-to-right" evidence="10">
        <dbReference type="Rhea" id="RHEA:50253"/>
    </physiologicalReaction>
</comment>
<feature type="transmembrane region" description="Helical" evidence="10">
    <location>
        <begin position="100"/>
        <end position="124"/>
    </location>
</feature>
<feature type="transmembrane region" description="Helical" evidence="10">
    <location>
        <begin position="282"/>
        <end position="303"/>
    </location>
</feature>
<dbReference type="OrthoDB" id="10259681at2759"/>
<evidence type="ECO:0000256" key="6">
    <source>
        <dbReference type="ARBA" id="ARBA00022989"/>
    </source>
</evidence>
<dbReference type="GO" id="GO:0034625">
    <property type="term" value="P:fatty acid elongation, monounsaturated fatty acid"/>
    <property type="evidence" value="ECO:0007669"/>
    <property type="project" value="TreeGrafter"/>
</dbReference>
<gene>
    <name evidence="12" type="ORF">PVAR5_2878</name>
</gene>
<dbReference type="InterPro" id="IPR002076">
    <property type="entry name" value="ELO_fam"/>
</dbReference>
<sequence length="574" mass="62982">MFESLLDRRVRPNIYLGLPTSSLFEFPPNPHPDPLPAPLTERTWEQPFNIPPALYAKLLDVRVPITIASVYAVTVVIVNRINKSRGNKPWGISKTRLFKAFVILHNVFLAVYSAWTFAGMFQAFRNSMPDRDDPNGIVGVADALCKINGPRGLGNGAMFNPTTERWEMPNTQYKLAGGVPDPTDVGRLWNQGLAYFGWIFYLSKFYEVLDTAIILAKGKRSSTLQTYHHAGAMMCMWAGIRYVAPPIWIFALVNSAIHALMYTYYTLTALNIRIPNRVKRSLTTMQITQFIVGTAMAAIHLFISYDIPVSIPSGLSPRHKATAVAAASSAAESGIAAATAAAGSLGPWLKKLAFRAAGAEGIAENVLNAQGQHFGVDAVHSAKLAEARTAAQHALEYRTIDCLDTSGQAFAVWLNVMYLLPLTYLFARFFVRSYLHRKDPNAKHPTHIQNAEKAGMDALKGVSREIHRAVFEMHGDGSSTEEEGSSTPRAQAYEASVKDAMNAQQKKVDEKMSKTTSDPEKIKKVDDEAEGFSKVPAKGRGKRSKKGPEASPVEESNPFGVLEPEKNVNGAPSS</sequence>
<dbReference type="GO" id="GO:0034626">
    <property type="term" value="P:fatty acid elongation, polyunsaturated fatty acid"/>
    <property type="evidence" value="ECO:0007669"/>
    <property type="project" value="TreeGrafter"/>
</dbReference>
<dbReference type="PANTHER" id="PTHR11157:SF169">
    <property type="entry name" value="ELONGATION OF FATTY ACIDS PROTEIN"/>
    <property type="match status" value="1"/>
</dbReference>
<keyword evidence="2 10" id="KW-0444">Lipid biosynthesis</keyword>
<dbReference type="PANTHER" id="PTHR11157">
    <property type="entry name" value="FATTY ACID ACYL TRANSFERASE-RELATED"/>
    <property type="match status" value="1"/>
</dbReference>
<evidence type="ECO:0000256" key="5">
    <source>
        <dbReference type="ARBA" id="ARBA00022832"/>
    </source>
</evidence>
<dbReference type="EMBL" id="BAUL01000085">
    <property type="protein sequence ID" value="GAD94254.1"/>
    <property type="molecule type" value="Genomic_DNA"/>
</dbReference>
<organism evidence="12 13">
    <name type="scientific">Byssochlamys spectabilis (strain No. 5 / NBRC 109023)</name>
    <name type="common">Paecilomyces variotii</name>
    <dbReference type="NCBI Taxonomy" id="1356009"/>
    <lineage>
        <taxon>Eukaryota</taxon>
        <taxon>Fungi</taxon>
        <taxon>Dikarya</taxon>
        <taxon>Ascomycota</taxon>
        <taxon>Pezizomycotina</taxon>
        <taxon>Eurotiomycetes</taxon>
        <taxon>Eurotiomycetidae</taxon>
        <taxon>Eurotiales</taxon>
        <taxon>Thermoascaceae</taxon>
        <taxon>Paecilomyces</taxon>
    </lineage>
</organism>
<keyword evidence="9 10" id="KW-0275">Fatty acid biosynthesis</keyword>
<evidence type="ECO:0000256" key="7">
    <source>
        <dbReference type="ARBA" id="ARBA00023098"/>
    </source>
</evidence>
<evidence type="ECO:0000313" key="13">
    <source>
        <dbReference type="Proteomes" id="UP000018001"/>
    </source>
</evidence>
<dbReference type="EC" id="2.3.1.-" evidence="10"/>
<accession>V5FBV2</accession>
<protein>
    <recommendedName>
        <fullName evidence="10">Elongation of fatty acids protein</fullName>
        <ecNumber evidence="10">2.3.1.-</ecNumber>
    </recommendedName>
</protein>
<dbReference type="HOGENOM" id="CLU_017661_2_0_1"/>
<keyword evidence="3 10" id="KW-0808">Transferase</keyword>
<feature type="transmembrane region" description="Helical" evidence="10">
    <location>
        <begin position="61"/>
        <end position="79"/>
    </location>
</feature>
<evidence type="ECO:0000256" key="2">
    <source>
        <dbReference type="ARBA" id="ARBA00022516"/>
    </source>
</evidence>
<evidence type="ECO:0000256" key="4">
    <source>
        <dbReference type="ARBA" id="ARBA00022692"/>
    </source>
</evidence>
<keyword evidence="6 10" id="KW-1133">Transmembrane helix</keyword>
<evidence type="ECO:0000256" key="10">
    <source>
        <dbReference type="RuleBase" id="RU361115"/>
    </source>
</evidence>
<dbReference type="GO" id="GO:0019367">
    <property type="term" value="P:fatty acid elongation, saturated fatty acid"/>
    <property type="evidence" value="ECO:0007669"/>
    <property type="project" value="TreeGrafter"/>
</dbReference>
<dbReference type="Proteomes" id="UP000018001">
    <property type="component" value="Unassembled WGS sequence"/>
</dbReference>
<feature type="compositionally biased region" description="Basic and acidic residues" evidence="11">
    <location>
        <begin position="506"/>
        <end position="526"/>
    </location>
</feature>
<evidence type="ECO:0000256" key="9">
    <source>
        <dbReference type="ARBA" id="ARBA00023160"/>
    </source>
</evidence>
<evidence type="ECO:0000256" key="3">
    <source>
        <dbReference type="ARBA" id="ARBA00022679"/>
    </source>
</evidence>
<comment type="caution">
    <text evidence="12">The sequence shown here is derived from an EMBL/GenBank/DDBJ whole genome shotgun (WGS) entry which is preliminary data.</text>
</comment>
<dbReference type="GO" id="GO:0005789">
    <property type="term" value="C:endoplasmic reticulum membrane"/>
    <property type="evidence" value="ECO:0007669"/>
    <property type="project" value="TreeGrafter"/>
</dbReference>
<reference evidence="13" key="1">
    <citation type="journal article" date="2014" name="Genome Announc.">
        <title>Draft genome sequence of the formaldehyde-resistant fungus Byssochlamys spectabilis No. 5 (anamorph Paecilomyces variotii No. 5) (NBRC109023).</title>
        <authorList>
            <person name="Oka T."/>
            <person name="Ekino K."/>
            <person name="Fukuda K."/>
            <person name="Nomura Y."/>
        </authorList>
    </citation>
    <scope>NUCLEOTIDE SEQUENCE [LARGE SCALE GENOMIC DNA]</scope>
    <source>
        <strain evidence="13">No. 5 / NBRC 109023</strain>
    </source>
</reference>
<keyword evidence="8 10" id="KW-0472">Membrane</keyword>
<name>V5FBV2_BYSSN</name>
<dbReference type="eggNOG" id="KOG3072">
    <property type="taxonomic scope" value="Eukaryota"/>
</dbReference>
<proteinExistence type="inferred from homology"/>
<dbReference type="Pfam" id="PF01151">
    <property type="entry name" value="ELO"/>
    <property type="match status" value="1"/>
</dbReference>
<feature type="region of interest" description="Disordered" evidence="11">
    <location>
        <begin position="500"/>
        <end position="574"/>
    </location>
</feature>
<dbReference type="AlphaFoldDB" id="V5FBV2"/>
<feature type="transmembrane region" description="Helical" evidence="10">
    <location>
        <begin position="410"/>
        <end position="431"/>
    </location>
</feature>
<evidence type="ECO:0000256" key="8">
    <source>
        <dbReference type="ARBA" id="ARBA00023136"/>
    </source>
</evidence>
<dbReference type="GO" id="GO:0009922">
    <property type="term" value="F:fatty acid elongase activity"/>
    <property type="evidence" value="ECO:0007669"/>
    <property type="project" value="InterPro"/>
</dbReference>
<feature type="transmembrane region" description="Helical" evidence="10">
    <location>
        <begin position="250"/>
        <end position="270"/>
    </location>
</feature>
<keyword evidence="5 10" id="KW-0276">Fatty acid metabolism</keyword>
<dbReference type="GO" id="GO:0042761">
    <property type="term" value="P:very long-chain fatty acid biosynthetic process"/>
    <property type="evidence" value="ECO:0007669"/>
    <property type="project" value="TreeGrafter"/>
</dbReference>